<gene>
    <name evidence="2" type="ORF">FGG08_004978</name>
</gene>
<comment type="caution">
    <text evidence="2">The sequence shown here is derived from an EMBL/GenBank/DDBJ whole genome shotgun (WGS) entry which is preliminary data.</text>
</comment>
<feature type="compositionally biased region" description="Low complexity" evidence="1">
    <location>
        <begin position="474"/>
        <end position="485"/>
    </location>
</feature>
<proteinExistence type="predicted"/>
<feature type="compositionally biased region" description="Acidic residues" evidence="1">
    <location>
        <begin position="374"/>
        <end position="388"/>
    </location>
</feature>
<sequence length="626" mass="68578">MNERSVRRKASKTRLQTNKGASGGAHEYKRTPLLDTSPLDGYGSAQQESRDLHQAFQNPEASSQVLDMYGYPLSAPVGAPPFPHKLFWDPGSEVSGVGVGFAAGEHGLVGQSTAHGSDQNLGWGLGEQNTRTLGDLPSATGFSFLSDNRLSRSLVSNSESFPDSSAFEFSQVSLSYTSPDSYTYMPAISEGAVNPNLIFSFPTQSDPGYHAEPSRSESSKMQPYHHQTQELEREREFENARKARQQKLINVHGLSGASSSNPSIERIQHPGLKRSVSESVISNSNRAKRPGQPSVINARGPINDENIAPERRSSPLKSVGRQVAMSSIPEKRQPQSRTTISFTIDDSGHAKAEAKLVVEESEWETDVVPGMEHEEGDTESDTSTDSDIPDIISRKSSFAFPIGRSERPKLARFNTAPLIRPNGYSNTGTLLSSGSRSENRSLYAPSEFSSRLPSPTKGASQFSSGSNKDRTANSRRQSNSSFGSSKLHGVESFAFQPLRDKEAASEAETVLEADEEYDNGTAQHAIRQLIKQKQQMRAEEAASHPPLNKKTLRDRAIFPSPSSILRQEASSRRRPNDTYNDTLNISPTTVTDPDIATPSTDRDRRDTGETRCVCHSADFEGLMILW</sequence>
<evidence type="ECO:0000256" key="1">
    <source>
        <dbReference type="SAM" id="MobiDB-lite"/>
    </source>
</evidence>
<feature type="region of interest" description="Disordered" evidence="1">
    <location>
        <begin position="530"/>
        <end position="609"/>
    </location>
</feature>
<feature type="compositionally biased region" description="Basic and acidic residues" evidence="1">
    <location>
        <begin position="600"/>
        <end position="609"/>
    </location>
</feature>
<feature type="region of interest" description="Disordered" evidence="1">
    <location>
        <begin position="1"/>
        <end position="59"/>
    </location>
</feature>
<dbReference type="OrthoDB" id="436852at2759"/>
<dbReference type="EMBL" id="JAGHQL010000109">
    <property type="protein sequence ID" value="KAH0538430.1"/>
    <property type="molecule type" value="Genomic_DNA"/>
</dbReference>
<dbReference type="AlphaFoldDB" id="A0A9P8I4J4"/>
<feature type="region of interest" description="Disordered" evidence="1">
    <location>
        <begin position="253"/>
        <end position="341"/>
    </location>
</feature>
<evidence type="ECO:0000313" key="3">
    <source>
        <dbReference type="Proteomes" id="UP000698800"/>
    </source>
</evidence>
<feature type="region of interest" description="Disordered" evidence="1">
    <location>
        <begin position="203"/>
        <end position="227"/>
    </location>
</feature>
<organism evidence="2 3">
    <name type="scientific">Glutinoglossum americanum</name>
    <dbReference type="NCBI Taxonomy" id="1670608"/>
    <lineage>
        <taxon>Eukaryota</taxon>
        <taxon>Fungi</taxon>
        <taxon>Dikarya</taxon>
        <taxon>Ascomycota</taxon>
        <taxon>Pezizomycotina</taxon>
        <taxon>Geoglossomycetes</taxon>
        <taxon>Geoglossales</taxon>
        <taxon>Geoglossaceae</taxon>
        <taxon>Glutinoglossum</taxon>
    </lineage>
</organism>
<feature type="compositionally biased region" description="Polar residues" evidence="1">
    <location>
        <begin position="577"/>
        <end position="591"/>
    </location>
</feature>
<feature type="region of interest" description="Disordered" evidence="1">
    <location>
        <begin position="360"/>
        <end position="392"/>
    </location>
</feature>
<feature type="compositionally biased region" description="Polar residues" evidence="1">
    <location>
        <begin position="423"/>
        <end position="436"/>
    </location>
</feature>
<accession>A0A9P8I4J4</accession>
<feature type="region of interest" description="Disordered" evidence="1">
    <location>
        <begin position="413"/>
        <end position="485"/>
    </location>
</feature>
<dbReference type="Proteomes" id="UP000698800">
    <property type="component" value="Unassembled WGS sequence"/>
</dbReference>
<keyword evidence="3" id="KW-1185">Reference proteome</keyword>
<feature type="compositionally biased region" description="Basic residues" evidence="1">
    <location>
        <begin position="1"/>
        <end position="12"/>
    </location>
</feature>
<name>A0A9P8I4J4_9PEZI</name>
<protein>
    <submittedName>
        <fullName evidence="2">Uncharacterized protein</fullName>
    </submittedName>
</protein>
<feature type="compositionally biased region" description="Polar residues" evidence="1">
    <location>
        <begin position="447"/>
        <end position="466"/>
    </location>
</feature>
<evidence type="ECO:0000313" key="2">
    <source>
        <dbReference type="EMBL" id="KAH0538430.1"/>
    </source>
</evidence>
<reference evidence="2" key="1">
    <citation type="submission" date="2021-03" db="EMBL/GenBank/DDBJ databases">
        <title>Comparative genomics and phylogenomic investigation of the class Geoglossomycetes provide insights into ecological specialization and systematics.</title>
        <authorList>
            <person name="Melie T."/>
            <person name="Pirro S."/>
            <person name="Miller A.N."/>
            <person name="Quandt A."/>
        </authorList>
    </citation>
    <scope>NUCLEOTIDE SEQUENCE</scope>
    <source>
        <strain evidence="2">GBOQ0MN5Z8</strain>
    </source>
</reference>